<reference evidence="12 13" key="1">
    <citation type="journal article" date="2018" name="Plant J.">
        <title>Genome sequences of Chlorella sorokiniana UTEX 1602 and Micractinium conductrix SAG 241.80: implications to maltose excretion by a green alga.</title>
        <authorList>
            <person name="Arriola M.B."/>
            <person name="Velmurugan N."/>
            <person name="Zhang Y."/>
            <person name="Plunkett M.H."/>
            <person name="Hondzo H."/>
            <person name="Barney B.M."/>
        </authorList>
    </citation>
    <scope>NUCLEOTIDE SEQUENCE [LARGE SCALE GENOMIC DNA]</scope>
    <source>
        <strain evidence="12 13">SAG 241.80</strain>
    </source>
</reference>
<dbReference type="PROSITE" id="PS50089">
    <property type="entry name" value="ZF_RING_2"/>
    <property type="match status" value="1"/>
</dbReference>
<dbReference type="Gene3D" id="3.30.40.10">
    <property type="entry name" value="Zinc/RING finger domain, C3HC4 (zinc finger)"/>
    <property type="match status" value="1"/>
</dbReference>
<dbReference type="InterPro" id="IPR017907">
    <property type="entry name" value="Znf_RING_CS"/>
</dbReference>
<dbReference type="PANTHER" id="PTHR46764:SF2">
    <property type="entry name" value="E3 UBIQUITIN-PROTEIN LIGASE BAH1-LIKE-RELATED"/>
    <property type="match status" value="1"/>
</dbReference>
<dbReference type="InterPro" id="IPR001841">
    <property type="entry name" value="Znf_RING"/>
</dbReference>
<evidence type="ECO:0000313" key="13">
    <source>
        <dbReference type="Proteomes" id="UP000239649"/>
    </source>
</evidence>
<keyword evidence="4" id="KW-0808">Transferase</keyword>
<evidence type="ECO:0000256" key="8">
    <source>
        <dbReference type="ARBA" id="ARBA00022833"/>
    </source>
</evidence>
<dbReference type="SMART" id="SM00184">
    <property type="entry name" value="RING"/>
    <property type="match status" value="1"/>
</dbReference>
<comment type="pathway">
    <text evidence="2">Protein modification; protein ubiquitination.</text>
</comment>
<dbReference type="Pfam" id="PF00097">
    <property type="entry name" value="zf-C3HC4"/>
    <property type="match status" value="1"/>
</dbReference>
<comment type="caution">
    <text evidence="12">The sequence shown here is derived from an EMBL/GenBank/DDBJ whole genome shotgun (WGS) entry which is preliminary data.</text>
</comment>
<dbReference type="InterPro" id="IPR018957">
    <property type="entry name" value="Znf_C3HC4_RING-type"/>
</dbReference>
<name>A0A2P6VKL6_9CHLO</name>
<dbReference type="PANTHER" id="PTHR46764">
    <property type="entry name" value="E3 UBIQUITIN-PROTEIN LIGASE BAH1"/>
    <property type="match status" value="1"/>
</dbReference>
<dbReference type="STRING" id="554055.A0A2P6VKL6"/>
<evidence type="ECO:0000256" key="6">
    <source>
        <dbReference type="ARBA" id="ARBA00022771"/>
    </source>
</evidence>
<dbReference type="CDD" id="cd14447">
    <property type="entry name" value="SPX"/>
    <property type="match status" value="1"/>
</dbReference>
<dbReference type="GO" id="GO:0008270">
    <property type="term" value="F:zinc ion binding"/>
    <property type="evidence" value="ECO:0007669"/>
    <property type="project" value="UniProtKB-KW"/>
</dbReference>
<dbReference type="EMBL" id="LHPF02000004">
    <property type="protein sequence ID" value="PSC74618.1"/>
    <property type="molecule type" value="Genomic_DNA"/>
</dbReference>
<accession>A0A2P6VKL6</accession>
<dbReference type="PROSITE" id="PS00518">
    <property type="entry name" value="ZF_RING_1"/>
    <property type="match status" value="1"/>
</dbReference>
<feature type="domain" description="SPX" evidence="11">
    <location>
        <begin position="2"/>
        <end position="178"/>
    </location>
</feature>
<comment type="catalytic activity">
    <reaction evidence="1">
        <text>S-ubiquitinyl-[E2 ubiquitin-conjugating enzyme]-L-cysteine + [acceptor protein]-L-lysine = [E2 ubiquitin-conjugating enzyme]-L-cysteine + N(6)-ubiquitinyl-[acceptor protein]-L-lysine.</text>
        <dbReference type="EC" id="2.3.2.27"/>
    </reaction>
</comment>
<keyword evidence="13" id="KW-1185">Reference proteome</keyword>
<evidence type="ECO:0000256" key="4">
    <source>
        <dbReference type="ARBA" id="ARBA00022679"/>
    </source>
</evidence>
<dbReference type="PROSITE" id="PS51382">
    <property type="entry name" value="SPX"/>
    <property type="match status" value="1"/>
</dbReference>
<dbReference type="GO" id="GO:0016874">
    <property type="term" value="F:ligase activity"/>
    <property type="evidence" value="ECO:0007669"/>
    <property type="project" value="UniProtKB-KW"/>
</dbReference>
<dbReference type="UniPathway" id="UPA00143"/>
<evidence type="ECO:0000256" key="2">
    <source>
        <dbReference type="ARBA" id="ARBA00004906"/>
    </source>
</evidence>
<dbReference type="InterPro" id="IPR004331">
    <property type="entry name" value="SPX_dom"/>
</dbReference>
<dbReference type="GO" id="GO:0061630">
    <property type="term" value="F:ubiquitin protein ligase activity"/>
    <property type="evidence" value="ECO:0007669"/>
    <property type="project" value="UniProtKB-EC"/>
</dbReference>
<evidence type="ECO:0000256" key="9">
    <source>
        <dbReference type="PROSITE-ProRule" id="PRU00175"/>
    </source>
</evidence>
<evidence type="ECO:0000256" key="3">
    <source>
        <dbReference type="ARBA" id="ARBA00012483"/>
    </source>
</evidence>
<evidence type="ECO:0000259" key="11">
    <source>
        <dbReference type="PROSITE" id="PS51382"/>
    </source>
</evidence>
<dbReference type="SUPFAM" id="SSF57850">
    <property type="entry name" value="RING/U-box"/>
    <property type="match status" value="1"/>
</dbReference>
<dbReference type="Proteomes" id="UP000239649">
    <property type="component" value="Unassembled WGS sequence"/>
</dbReference>
<evidence type="ECO:0000256" key="7">
    <source>
        <dbReference type="ARBA" id="ARBA00022786"/>
    </source>
</evidence>
<dbReference type="EC" id="2.3.2.27" evidence="3"/>
<sequence>MTKYGHYLAALDRGCPRTFAGKFIRYKLLKKCLKECAARGSPRAPRDAAAATAAAAAHGPPAGADAAAAAAGGADAGTVERSRARFFELLKLELRRANTCFVSTAQSIVACFQRTETRRRLACCFPRLLAAGPGRYAQLTERAYWCRKYARANAVALRKILKKYDKLCGGQRGRAFLQHCWRLPSGGEFLHSPLLDELKAIQDVLHEMRMQHEDVALTEVADLSVRSRKGAAHAAATGGKAAATPAAAAAAAAAAAGAAAGGGGAGLVRPSVSRFSDEDLRCPICLDALYKPVGLTCGHKFCKQCALEHAGMRRAIGTFNNLLSYVSSSVACPQCRQAAVYRGAVRMRQLDRVVRSRFPHEWQERRQEERARERAVVEAAAAAAQPGRAWMHTRDALLGM</sequence>
<dbReference type="GO" id="GO:0016567">
    <property type="term" value="P:protein ubiquitination"/>
    <property type="evidence" value="ECO:0007669"/>
    <property type="project" value="UniProtKB-UniPathway"/>
</dbReference>
<evidence type="ECO:0000259" key="10">
    <source>
        <dbReference type="PROSITE" id="PS50089"/>
    </source>
</evidence>
<dbReference type="InterPro" id="IPR033326">
    <property type="entry name" value="BAH1"/>
</dbReference>
<keyword evidence="7" id="KW-0833">Ubl conjugation pathway</keyword>
<evidence type="ECO:0000256" key="5">
    <source>
        <dbReference type="ARBA" id="ARBA00022723"/>
    </source>
</evidence>
<organism evidence="12 13">
    <name type="scientific">Micractinium conductrix</name>
    <dbReference type="NCBI Taxonomy" id="554055"/>
    <lineage>
        <taxon>Eukaryota</taxon>
        <taxon>Viridiplantae</taxon>
        <taxon>Chlorophyta</taxon>
        <taxon>core chlorophytes</taxon>
        <taxon>Trebouxiophyceae</taxon>
        <taxon>Chlorellales</taxon>
        <taxon>Chlorellaceae</taxon>
        <taxon>Chlorella clade</taxon>
        <taxon>Micractinium</taxon>
    </lineage>
</organism>
<keyword evidence="5" id="KW-0479">Metal-binding</keyword>
<dbReference type="OrthoDB" id="6105938at2759"/>
<dbReference type="AlphaFoldDB" id="A0A2P6VKL6"/>
<gene>
    <name evidence="12" type="ORF">C2E20_2175</name>
</gene>
<evidence type="ECO:0000256" key="1">
    <source>
        <dbReference type="ARBA" id="ARBA00000900"/>
    </source>
</evidence>
<keyword evidence="8" id="KW-0862">Zinc</keyword>
<evidence type="ECO:0000313" key="12">
    <source>
        <dbReference type="EMBL" id="PSC74618.1"/>
    </source>
</evidence>
<dbReference type="InterPro" id="IPR013083">
    <property type="entry name" value="Znf_RING/FYVE/PHD"/>
</dbReference>
<keyword evidence="6 9" id="KW-0863">Zinc-finger</keyword>
<protein>
    <recommendedName>
        <fullName evidence="3">RING-type E3 ubiquitin transferase</fullName>
        <ecNumber evidence="3">2.3.2.27</ecNumber>
    </recommendedName>
</protein>
<proteinExistence type="predicted"/>
<feature type="domain" description="RING-type" evidence="10">
    <location>
        <begin position="282"/>
        <end position="336"/>
    </location>
</feature>